<dbReference type="Gene3D" id="2.40.50.1020">
    <property type="entry name" value="LytTr DNA-binding domain"/>
    <property type="match status" value="1"/>
</dbReference>
<dbReference type="RefSeq" id="WP_192030311.1">
    <property type="nucleotide sequence ID" value="NZ_JACYTR010000034.1"/>
</dbReference>
<evidence type="ECO:0000313" key="5">
    <source>
        <dbReference type="EMBL" id="MBD8526889.1"/>
    </source>
</evidence>
<dbReference type="PANTHER" id="PTHR37299:SF1">
    <property type="entry name" value="STAGE 0 SPORULATION PROTEIN A HOMOLOG"/>
    <property type="match status" value="1"/>
</dbReference>
<dbReference type="AlphaFoldDB" id="A0AAW3ZQI4"/>
<dbReference type="SMART" id="SM00850">
    <property type="entry name" value="LytTR"/>
    <property type="match status" value="1"/>
</dbReference>
<keyword evidence="2" id="KW-0597">Phosphoprotein</keyword>
<proteinExistence type="predicted"/>
<dbReference type="PANTHER" id="PTHR37299">
    <property type="entry name" value="TRANSCRIPTIONAL REGULATOR-RELATED"/>
    <property type="match status" value="1"/>
</dbReference>
<sequence>MNPVRVLIAEDEAPQRRELLRMLQALWPELDIVAECEDGLSALEALATTSPQLAVLDIRMPGVSGIEVAKAAIEAGCLVLFTTAYDEYAVRAFEAGAIDYILKPVREDRLEKALQRARERLNQPVAEALPALLTALQQLPSEREQPLQWITASLGDSVRFIGIEEVLCFQAQDKLTRVLTREGEAFIRTPLKELLRGLDPQQFWQIHRSAIVRAAAIDKVQKDELGRYELSLKQHAERLPVSQAFAQRLRGM</sequence>
<organism evidence="5 6">
    <name type="scientific">Pseudomarimonas arenosa</name>
    <dbReference type="NCBI Taxonomy" id="2774145"/>
    <lineage>
        <taxon>Bacteria</taxon>
        <taxon>Pseudomonadati</taxon>
        <taxon>Pseudomonadota</taxon>
        <taxon>Gammaproteobacteria</taxon>
        <taxon>Lysobacterales</taxon>
        <taxon>Lysobacteraceae</taxon>
        <taxon>Pseudomarimonas</taxon>
    </lineage>
</organism>
<keyword evidence="6" id="KW-1185">Reference proteome</keyword>
<dbReference type="Proteomes" id="UP000613768">
    <property type="component" value="Unassembled WGS sequence"/>
</dbReference>
<keyword evidence="1" id="KW-0902">Two-component regulatory system</keyword>
<dbReference type="InterPro" id="IPR046947">
    <property type="entry name" value="LytR-like"/>
</dbReference>
<dbReference type="Pfam" id="PF00072">
    <property type="entry name" value="Response_reg"/>
    <property type="match status" value="1"/>
</dbReference>
<evidence type="ECO:0000313" key="6">
    <source>
        <dbReference type="Proteomes" id="UP000613768"/>
    </source>
</evidence>
<gene>
    <name evidence="5" type="ORF">IFO71_14200</name>
</gene>
<evidence type="ECO:0000259" key="4">
    <source>
        <dbReference type="PROSITE" id="PS50930"/>
    </source>
</evidence>
<evidence type="ECO:0000256" key="2">
    <source>
        <dbReference type="PROSITE-ProRule" id="PRU00169"/>
    </source>
</evidence>
<feature type="domain" description="Response regulatory" evidence="3">
    <location>
        <begin position="5"/>
        <end position="118"/>
    </location>
</feature>
<dbReference type="Pfam" id="PF04397">
    <property type="entry name" value="LytTR"/>
    <property type="match status" value="1"/>
</dbReference>
<feature type="domain" description="HTH LytTR-type" evidence="4">
    <location>
        <begin position="150"/>
        <end position="252"/>
    </location>
</feature>
<protein>
    <submittedName>
        <fullName evidence="5">Response regulator transcription factor</fullName>
    </submittedName>
</protein>
<reference evidence="5 6" key="1">
    <citation type="submission" date="2020-09" db="EMBL/GenBank/DDBJ databases">
        <title>Pseudoxanthomonas sp. CAU 1598 isolated from sand of Yaerae Beach.</title>
        <authorList>
            <person name="Kim W."/>
        </authorList>
    </citation>
    <scope>NUCLEOTIDE SEQUENCE [LARGE SCALE GENOMIC DNA]</scope>
    <source>
        <strain evidence="5 6">CAU 1598</strain>
    </source>
</reference>
<dbReference type="EMBL" id="JACYTR010000034">
    <property type="protein sequence ID" value="MBD8526889.1"/>
    <property type="molecule type" value="Genomic_DNA"/>
</dbReference>
<dbReference type="SUPFAM" id="SSF52172">
    <property type="entry name" value="CheY-like"/>
    <property type="match status" value="1"/>
</dbReference>
<dbReference type="Gene3D" id="3.40.50.2300">
    <property type="match status" value="1"/>
</dbReference>
<dbReference type="GO" id="GO:0000156">
    <property type="term" value="F:phosphorelay response regulator activity"/>
    <property type="evidence" value="ECO:0007669"/>
    <property type="project" value="InterPro"/>
</dbReference>
<comment type="caution">
    <text evidence="5">The sequence shown here is derived from an EMBL/GenBank/DDBJ whole genome shotgun (WGS) entry which is preliminary data.</text>
</comment>
<dbReference type="InterPro" id="IPR001789">
    <property type="entry name" value="Sig_transdc_resp-reg_receiver"/>
</dbReference>
<dbReference type="PROSITE" id="PS50110">
    <property type="entry name" value="RESPONSE_REGULATORY"/>
    <property type="match status" value="1"/>
</dbReference>
<dbReference type="SMART" id="SM00448">
    <property type="entry name" value="REC"/>
    <property type="match status" value="1"/>
</dbReference>
<dbReference type="InterPro" id="IPR007492">
    <property type="entry name" value="LytTR_DNA-bd_dom"/>
</dbReference>
<name>A0AAW3ZQI4_9GAMM</name>
<feature type="modified residue" description="4-aspartylphosphate" evidence="2">
    <location>
        <position position="57"/>
    </location>
</feature>
<dbReference type="InterPro" id="IPR011006">
    <property type="entry name" value="CheY-like_superfamily"/>
</dbReference>
<accession>A0AAW3ZQI4</accession>
<dbReference type="GO" id="GO:0003677">
    <property type="term" value="F:DNA binding"/>
    <property type="evidence" value="ECO:0007669"/>
    <property type="project" value="InterPro"/>
</dbReference>
<dbReference type="PROSITE" id="PS50930">
    <property type="entry name" value="HTH_LYTTR"/>
    <property type="match status" value="1"/>
</dbReference>
<evidence type="ECO:0000259" key="3">
    <source>
        <dbReference type="PROSITE" id="PS50110"/>
    </source>
</evidence>
<evidence type="ECO:0000256" key="1">
    <source>
        <dbReference type="ARBA" id="ARBA00023012"/>
    </source>
</evidence>